<sequence>MTRSRILILCSVLLLAALFFWLNLEQYLTLEALKANQRNLMDFYADNKTLMVAAFMLLYILQSALSLPGATIFALTAGAVFGLFPGVLYAVSSATIGASLCFLAVRHLFSEKASKRFGSSLDKINQELKKRGLSYLLFVRLVPVFPFFLINLAAGLTRMPLRTFVTGSFFGMIPGGLVYVNAGASLAAISELSDIVSTRVILSLSLIGLLCLIPSLYSRLKPHSQD</sequence>
<evidence type="ECO:0000313" key="8">
    <source>
        <dbReference type="EMBL" id="AJF06569.1"/>
    </source>
</evidence>
<dbReference type="RefSeq" id="WP_040200239.1">
    <property type="nucleotide sequence ID" value="NZ_CP010311.1"/>
</dbReference>
<feature type="domain" description="VTT" evidence="7">
    <location>
        <begin position="70"/>
        <end position="184"/>
    </location>
</feature>
<dbReference type="KEGG" id="gsb:GSUB_08390"/>
<evidence type="ECO:0000256" key="3">
    <source>
        <dbReference type="ARBA" id="ARBA00022692"/>
    </source>
</evidence>
<comment type="similarity">
    <text evidence="6">Belongs to the TVP38/TMEM64 family.</text>
</comment>
<dbReference type="STRING" id="483547.GSUB_08390"/>
<keyword evidence="5 6" id="KW-0472">Membrane</keyword>
<organism evidence="8 9">
    <name type="scientific">Geoalkalibacter subterraneus</name>
    <dbReference type="NCBI Taxonomy" id="483547"/>
    <lineage>
        <taxon>Bacteria</taxon>
        <taxon>Pseudomonadati</taxon>
        <taxon>Thermodesulfobacteriota</taxon>
        <taxon>Desulfuromonadia</taxon>
        <taxon>Desulfuromonadales</taxon>
        <taxon>Geoalkalibacteraceae</taxon>
        <taxon>Geoalkalibacter</taxon>
    </lineage>
</organism>
<feature type="transmembrane region" description="Helical" evidence="6">
    <location>
        <begin position="168"/>
        <end position="188"/>
    </location>
</feature>
<evidence type="ECO:0000256" key="4">
    <source>
        <dbReference type="ARBA" id="ARBA00022989"/>
    </source>
</evidence>
<feature type="transmembrane region" description="Helical" evidence="6">
    <location>
        <begin position="49"/>
        <end position="75"/>
    </location>
</feature>
<dbReference type="PANTHER" id="PTHR12677:SF59">
    <property type="entry name" value="GOLGI APPARATUS MEMBRANE PROTEIN TVP38-RELATED"/>
    <property type="match status" value="1"/>
</dbReference>
<dbReference type="InterPro" id="IPR015414">
    <property type="entry name" value="TMEM64"/>
</dbReference>
<reference evidence="8 9" key="1">
    <citation type="journal article" date="2015" name="Genome Announc.">
        <title>Genomes of Geoalkalibacter ferrihydriticus Z-0531T and Geoalkalibacter subterraneus Red1T, Two Haloalkaliphilic Metal-Reducing Deltaproteobacteria.</title>
        <authorList>
            <person name="Badalamenti J.P."/>
            <person name="Krajmalnik-Brown R."/>
            <person name="Torres C.I."/>
            <person name="Bond D.R."/>
        </authorList>
    </citation>
    <scope>NUCLEOTIDE SEQUENCE [LARGE SCALE GENOMIC DNA]</scope>
    <source>
        <strain evidence="8 9">Red1</strain>
    </source>
</reference>
<name>A0A0B5FPJ8_9BACT</name>
<dbReference type="OrthoDB" id="9779114at2"/>
<evidence type="ECO:0000256" key="5">
    <source>
        <dbReference type="ARBA" id="ARBA00023136"/>
    </source>
</evidence>
<evidence type="ECO:0000259" key="7">
    <source>
        <dbReference type="Pfam" id="PF09335"/>
    </source>
</evidence>
<keyword evidence="3 6" id="KW-0812">Transmembrane</keyword>
<dbReference type="EMBL" id="CP010311">
    <property type="protein sequence ID" value="AJF06569.1"/>
    <property type="molecule type" value="Genomic_DNA"/>
</dbReference>
<dbReference type="AlphaFoldDB" id="A0A0B5FPJ8"/>
<dbReference type="HOGENOM" id="CLU_038944_7_0_7"/>
<protein>
    <recommendedName>
        <fullName evidence="6">TVP38/TMEM64 family membrane protein</fullName>
    </recommendedName>
</protein>
<evidence type="ECO:0000256" key="1">
    <source>
        <dbReference type="ARBA" id="ARBA00004651"/>
    </source>
</evidence>
<feature type="transmembrane region" description="Helical" evidence="6">
    <location>
        <begin position="6"/>
        <end position="28"/>
    </location>
</feature>
<evidence type="ECO:0000313" key="9">
    <source>
        <dbReference type="Proteomes" id="UP000035036"/>
    </source>
</evidence>
<comment type="subcellular location">
    <subcellularLocation>
        <location evidence="1 6">Cell membrane</location>
        <topology evidence="1 6">Multi-pass membrane protein</topology>
    </subcellularLocation>
</comment>
<feature type="transmembrane region" description="Helical" evidence="6">
    <location>
        <begin position="87"/>
        <end position="109"/>
    </location>
</feature>
<dbReference type="GO" id="GO:0005886">
    <property type="term" value="C:plasma membrane"/>
    <property type="evidence" value="ECO:0007669"/>
    <property type="project" value="UniProtKB-SubCell"/>
</dbReference>
<dbReference type="Pfam" id="PF09335">
    <property type="entry name" value="VTT_dom"/>
    <property type="match status" value="1"/>
</dbReference>
<dbReference type="PANTHER" id="PTHR12677">
    <property type="entry name" value="GOLGI APPARATUS MEMBRANE PROTEIN TVP38-RELATED"/>
    <property type="match status" value="1"/>
</dbReference>
<keyword evidence="4 6" id="KW-1133">Transmembrane helix</keyword>
<proteinExistence type="inferred from homology"/>
<dbReference type="Proteomes" id="UP000035036">
    <property type="component" value="Chromosome"/>
</dbReference>
<dbReference type="InterPro" id="IPR032816">
    <property type="entry name" value="VTT_dom"/>
</dbReference>
<keyword evidence="2 6" id="KW-1003">Cell membrane</keyword>
<keyword evidence="9" id="KW-1185">Reference proteome</keyword>
<accession>A0A0B5FPJ8</accession>
<feature type="transmembrane region" description="Helical" evidence="6">
    <location>
        <begin position="133"/>
        <end position="156"/>
    </location>
</feature>
<gene>
    <name evidence="8" type="ORF">GSUB_08390</name>
</gene>
<evidence type="ECO:0000256" key="2">
    <source>
        <dbReference type="ARBA" id="ARBA00022475"/>
    </source>
</evidence>
<evidence type="ECO:0000256" key="6">
    <source>
        <dbReference type="RuleBase" id="RU366058"/>
    </source>
</evidence>
<feature type="transmembrane region" description="Helical" evidence="6">
    <location>
        <begin position="200"/>
        <end position="217"/>
    </location>
</feature>